<evidence type="ECO:0000256" key="11">
    <source>
        <dbReference type="ARBA" id="ARBA00049534"/>
    </source>
</evidence>
<evidence type="ECO:0000256" key="6">
    <source>
        <dbReference type="ARBA" id="ARBA00022801"/>
    </source>
</evidence>
<dbReference type="PROSITE" id="PS51274">
    <property type="entry name" value="GATASE_COBBQ"/>
    <property type="match status" value="1"/>
</dbReference>
<dbReference type="UniPathway" id="UPA00031">
    <property type="reaction ID" value="UER00010"/>
</dbReference>
<dbReference type="InterPro" id="IPR029062">
    <property type="entry name" value="Class_I_gatase-like"/>
</dbReference>
<keyword evidence="4 12" id="KW-0963">Cytoplasm</keyword>
<keyword evidence="5 12" id="KW-0028">Amino-acid biosynthesis</keyword>
<keyword evidence="16" id="KW-1185">Reference proteome</keyword>
<evidence type="ECO:0000313" key="15">
    <source>
        <dbReference type="EMBL" id="SEM23007.1"/>
    </source>
</evidence>
<feature type="domain" description="Glutamine amidotransferase" evidence="14">
    <location>
        <begin position="15"/>
        <end position="195"/>
    </location>
</feature>
<dbReference type="HAMAP" id="MF_00278">
    <property type="entry name" value="HisH"/>
    <property type="match status" value="1"/>
</dbReference>
<keyword evidence="8 12" id="KW-0368">Histidine biosynthesis</keyword>
<keyword evidence="9 12" id="KW-0456">Lyase</keyword>
<evidence type="ECO:0000256" key="5">
    <source>
        <dbReference type="ARBA" id="ARBA00022605"/>
    </source>
</evidence>
<evidence type="ECO:0000256" key="3">
    <source>
        <dbReference type="ARBA" id="ARBA00011152"/>
    </source>
</evidence>
<dbReference type="STRING" id="573321.SAMN04488505_103737"/>
<evidence type="ECO:0000256" key="10">
    <source>
        <dbReference type="ARBA" id="ARBA00047838"/>
    </source>
</evidence>
<dbReference type="Gene3D" id="3.40.50.880">
    <property type="match status" value="1"/>
</dbReference>
<dbReference type="OrthoDB" id="9807137at2"/>
<organism evidence="15 16">
    <name type="scientific">Chitinophaga rupis</name>
    <dbReference type="NCBI Taxonomy" id="573321"/>
    <lineage>
        <taxon>Bacteria</taxon>
        <taxon>Pseudomonadati</taxon>
        <taxon>Bacteroidota</taxon>
        <taxon>Chitinophagia</taxon>
        <taxon>Chitinophagales</taxon>
        <taxon>Chitinophagaceae</taxon>
        <taxon>Chitinophaga</taxon>
    </lineage>
</organism>
<keyword evidence="15" id="KW-0808">Transferase</keyword>
<dbReference type="PIRSF" id="PIRSF000495">
    <property type="entry name" value="Amidotransf_hisH"/>
    <property type="match status" value="1"/>
</dbReference>
<protein>
    <recommendedName>
        <fullName evidence="12">Imidazole glycerol phosphate synthase subunit HisH</fullName>
        <ecNumber evidence="12">4.3.2.10</ecNumber>
    </recommendedName>
    <alternativeName>
        <fullName evidence="12">IGP synthase glutaminase subunit</fullName>
        <ecNumber evidence="12">3.5.1.2</ecNumber>
    </alternativeName>
    <alternativeName>
        <fullName evidence="12">IGP synthase subunit HisH</fullName>
    </alternativeName>
    <alternativeName>
        <fullName evidence="12">ImGP synthase subunit HisH</fullName>
        <shortName evidence="12">IGPS subunit HisH</shortName>
    </alternativeName>
</protein>
<dbReference type="AlphaFoldDB" id="A0A1H7WPY2"/>
<feature type="active site" evidence="12 13">
    <location>
        <position position="179"/>
    </location>
</feature>
<dbReference type="GO" id="GO:0000107">
    <property type="term" value="F:imidazoleglycerol-phosphate synthase activity"/>
    <property type="evidence" value="ECO:0007669"/>
    <property type="project" value="UniProtKB-UniRule"/>
</dbReference>
<dbReference type="PANTHER" id="PTHR42701">
    <property type="entry name" value="IMIDAZOLE GLYCEROL PHOSPHATE SYNTHASE SUBUNIT HISH"/>
    <property type="match status" value="1"/>
</dbReference>
<dbReference type="GO" id="GO:0005737">
    <property type="term" value="C:cytoplasm"/>
    <property type="evidence" value="ECO:0007669"/>
    <property type="project" value="UniProtKB-SubCell"/>
</dbReference>
<dbReference type="SUPFAM" id="SSF52317">
    <property type="entry name" value="Class I glutamine amidotransferase-like"/>
    <property type="match status" value="1"/>
</dbReference>
<comment type="pathway">
    <text evidence="2 12">Amino-acid biosynthesis; L-histidine biosynthesis; L-histidine from 5-phospho-alpha-D-ribose 1-diphosphate: step 5/9.</text>
</comment>
<evidence type="ECO:0000256" key="4">
    <source>
        <dbReference type="ARBA" id="ARBA00022490"/>
    </source>
</evidence>
<dbReference type="Proteomes" id="UP000198984">
    <property type="component" value="Unassembled WGS sequence"/>
</dbReference>
<evidence type="ECO:0000259" key="14">
    <source>
        <dbReference type="Pfam" id="PF00117"/>
    </source>
</evidence>
<evidence type="ECO:0000256" key="8">
    <source>
        <dbReference type="ARBA" id="ARBA00023102"/>
    </source>
</evidence>
<evidence type="ECO:0000256" key="7">
    <source>
        <dbReference type="ARBA" id="ARBA00022962"/>
    </source>
</evidence>
<evidence type="ECO:0000256" key="9">
    <source>
        <dbReference type="ARBA" id="ARBA00023239"/>
    </source>
</evidence>
<dbReference type="FunFam" id="3.40.50.880:FF:000009">
    <property type="entry name" value="Imidazole glycerol phosphate synthase subunit HisH"/>
    <property type="match status" value="1"/>
</dbReference>
<sequence>MKTAIIKYNAGNIRSVLFALDRLGVQGTVTDDPEEIRAADKVIFPGVGEASTAMQYLQQRGLDKVITSLQQPVLGICLGLQLMCKHSEENNTPCLGIFDVEVKRFQSPVANLLKIPQIGWNNIAGLHSTIFEKVPENSYMYFVHSYYAALAPETVAIANYVVNYSAALQKDNFYAVQFHPEKSAEAGQKLLESFLKL</sequence>
<evidence type="ECO:0000256" key="2">
    <source>
        <dbReference type="ARBA" id="ARBA00005091"/>
    </source>
</evidence>
<evidence type="ECO:0000256" key="13">
    <source>
        <dbReference type="PIRSR" id="PIRSR000495-1"/>
    </source>
</evidence>
<dbReference type="EMBL" id="FOBB01000003">
    <property type="protein sequence ID" value="SEM23007.1"/>
    <property type="molecule type" value="Genomic_DNA"/>
</dbReference>
<dbReference type="PANTHER" id="PTHR42701:SF1">
    <property type="entry name" value="IMIDAZOLE GLYCEROL PHOSPHATE SYNTHASE SUBUNIT HISH"/>
    <property type="match status" value="1"/>
</dbReference>
<accession>A0A1H7WPY2</accession>
<dbReference type="Pfam" id="PF00117">
    <property type="entry name" value="GATase"/>
    <property type="match status" value="1"/>
</dbReference>
<dbReference type="CDD" id="cd01748">
    <property type="entry name" value="GATase1_IGP_Synthase"/>
    <property type="match status" value="1"/>
</dbReference>
<comment type="subunit">
    <text evidence="3 12">Heterodimer of HisH and HisF.</text>
</comment>
<dbReference type="PROSITE" id="PS51273">
    <property type="entry name" value="GATASE_TYPE_1"/>
    <property type="match status" value="1"/>
</dbReference>
<dbReference type="EC" id="4.3.2.10" evidence="12"/>
<comment type="function">
    <text evidence="12">IGPS catalyzes the conversion of PRFAR and glutamine to IGP, AICAR and glutamate. The HisH subunit catalyzes the hydrolysis of glutamine to glutamate and ammonia as part of the synthesis of IGP and AICAR. The resulting ammonia molecule is channeled to the active site of HisF.</text>
</comment>
<dbReference type="EC" id="3.5.1.2" evidence="12"/>
<dbReference type="RefSeq" id="WP_089914082.1">
    <property type="nucleotide sequence ID" value="NZ_FOBB01000003.1"/>
</dbReference>
<keyword evidence="6 12" id="KW-0378">Hydrolase</keyword>
<dbReference type="InterPro" id="IPR017926">
    <property type="entry name" value="GATASE"/>
</dbReference>
<gene>
    <name evidence="12" type="primary">hisH</name>
    <name evidence="15" type="ORF">SAMN04488505_103737</name>
</gene>
<dbReference type="GO" id="GO:0016829">
    <property type="term" value="F:lyase activity"/>
    <property type="evidence" value="ECO:0007669"/>
    <property type="project" value="UniProtKB-KW"/>
</dbReference>
<reference evidence="15 16" key="1">
    <citation type="submission" date="2016-10" db="EMBL/GenBank/DDBJ databases">
        <authorList>
            <person name="de Groot N.N."/>
        </authorList>
    </citation>
    <scope>NUCLEOTIDE SEQUENCE [LARGE SCALE GENOMIC DNA]</scope>
    <source>
        <strain evidence="15 16">DSM 21039</strain>
    </source>
</reference>
<comment type="catalytic activity">
    <reaction evidence="11 12">
        <text>L-glutamine + H2O = L-glutamate + NH4(+)</text>
        <dbReference type="Rhea" id="RHEA:15889"/>
        <dbReference type="ChEBI" id="CHEBI:15377"/>
        <dbReference type="ChEBI" id="CHEBI:28938"/>
        <dbReference type="ChEBI" id="CHEBI:29985"/>
        <dbReference type="ChEBI" id="CHEBI:58359"/>
        <dbReference type="EC" id="3.5.1.2"/>
    </reaction>
</comment>
<evidence type="ECO:0000256" key="1">
    <source>
        <dbReference type="ARBA" id="ARBA00004496"/>
    </source>
</evidence>
<name>A0A1H7WPY2_9BACT</name>
<proteinExistence type="inferred from homology"/>
<dbReference type="GO" id="GO:0000105">
    <property type="term" value="P:L-histidine biosynthetic process"/>
    <property type="evidence" value="ECO:0007669"/>
    <property type="project" value="UniProtKB-UniRule"/>
</dbReference>
<keyword evidence="7 12" id="KW-0315">Glutamine amidotransferase</keyword>
<dbReference type="NCBIfam" id="TIGR01855">
    <property type="entry name" value="IMP_synth_hisH"/>
    <property type="match status" value="1"/>
</dbReference>
<comment type="catalytic activity">
    <reaction evidence="10 12">
        <text>5-[(5-phospho-1-deoxy-D-ribulos-1-ylimino)methylamino]-1-(5-phospho-beta-D-ribosyl)imidazole-4-carboxamide + L-glutamine = D-erythro-1-(imidazol-4-yl)glycerol 3-phosphate + 5-amino-1-(5-phospho-beta-D-ribosyl)imidazole-4-carboxamide + L-glutamate + H(+)</text>
        <dbReference type="Rhea" id="RHEA:24793"/>
        <dbReference type="ChEBI" id="CHEBI:15378"/>
        <dbReference type="ChEBI" id="CHEBI:29985"/>
        <dbReference type="ChEBI" id="CHEBI:58278"/>
        <dbReference type="ChEBI" id="CHEBI:58359"/>
        <dbReference type="ChEBI" id="CHEBI:58475"/>
        <dbReference type="ChEBI" id="CHEBI:58525"/>
        <dbReference type="EC" id="4.3.2.10"/>
    </reaction>
</comment>
<dbReference type="GO" id="GO:0004359">
    <property type="term" value="F:glutaminase activity"/>
    <property type="evidence" value="ECO:0007669"/>
    <property type="project" value="UniProtKB-EC"/>
</dbReference>
<evidence type="ECO:0000313" key="16">
    <source>
        <dbReference type="Proteomes" id="UP000198984"/>
    </source>
</evidence>
<feature type="active site" evidence="12 13">
    <location>
        <position position="181"/>
    </location>
</feature>
<dbReference type="InterPro" id="IPR010139">
    <property type="entry name" value="Imidazole-glycPsynth_HisH"/>
</dbReference>
<feature type="active site" description="Nucleophile" evidence="12 13">
    <location>
        <position position="77"/>
    </location>
</feature>
<comment type="subcellular location">
    <subcellularLocation>
        <location evidence="1 12">Cytoplasm</location>
    </subcellularLocation>
</comment>
<evidence type="ECO:0000256" key="12">
    <source>
        <dbReference type="HAMAP-Rule" id="MF_00278"/>
    </source>
</evidence>